<evidence type="ECO:0000256" key="3">
    <source>
        <dbReference type="ARBA" id="ARBA00022692"/>
    </source>
</evidence>
<keyword evidence="6" id="KW-0406">Ion transport</keyword>
<dbReference type="STRING" id="1173061.A0A0J9X338"/>
<dbReference type="GO" id="GO:0005385">
    <property type="term" value="F:zinc ion transmembrane transporter activity"/>
    <property type="evidence" value="ECO:0007669"/>
    <property type="project" value="UniProtKB-UniRule"/>
</dbReference>
<dbReference type="Gene3D" id="1.20.1510.10">
    <property type="entry name" value="Cation efflux protein transmembrane domain"/>
    <property type="match status" value="1"/>
</dbReference>
<feature type="compositionally biased region" description="Polar residues" evidence="7">
    <location>
        <begin position="151"/>
        <end position="161"/>
    </location>
</feature>
<dbReference type="SUPFAM" id="SSF161111">
    <property type="entry name" value="Cation efflux protein transmembrane domain-like"/>
    <property type="match status" value="1"/>
</dbReference>
<dbReference type="OrthoDB" id="5382797at2759"/>
<feature type="transmembrane region" description="Helical" evidence="6">
    <location>
        <begin position="315"/>
        <end position="333"/>
    </location>
</feature>
<feature type="transmembrane region" description="Helical" evidence="6">
    <location>
        <begin position="413"/>
        <end position="434"/>
    </location>
</feature>
<dbReference type="InterPro" id="IPR027469">
    <property type="entry name" value="Cation_efflux_TMD_sf"/>
</dbReference>
<evidence type="ECO:0000256" key="2">
    <source>
        <dbReference type="ARBA" id="ARBA00022448"/>
    </source>
</evidence>
<feature type="compositionally biased region" description="Low complexity" evidence="7">
    <location>
        <begin position="178"/>
        <end position="192"/>
    </location>
</feature>
<keyword evidence="2 6" id="KW-0813">Transport</keyword>
<feature type="compositionally biased region" description="Low complexity" evidence="7">
    <location>
        <begin position="130"/>
        <end position="150"/>
    </location>
</feature>
<evidence type="ECO:0000256" key="4">
    <source>
        <dbReference type="ARBA" id="ARBA00022989"/>
    </source>
</evidence>
<dbReference type="PANTHER" id="PTHR45755">
    <property type="match status" value="1"/>
</dbReference>
<feature type="transmembrane region" description="Helical" evidence="6">
    <location>
        <begin position="354"/>
        <end position="376"/>
    </location>
</feature>
<feature type="region of interest" description="Disordered" evidence="7">
    <location>
        <begin position="57"/>
        <end position="76"/>
    </location>
</feature>
<keyword evidence="6" id="KW-0256">Endoplasmic reticulum</keyword>
<feature type="region of interest" description="Disordered" evidence="7">
    <location>
        <begin position="178"/>
        <end position="241"/>
    </location>
</feature>
<feature type="region of interest" description="Disordered" evidence="7">
    <location>
        <begin position="1"/>
        <end position="31"/>
    </location>
</feature>
<dbReference type="InterPro" id="IPR058533">
    <property type="entry name" value="Cation_efflux_TM"/>
</dbReference>
<evidence type="ECO:0000313" key="10">
    <source>
        <dbReference type="Proteomes" id="UP000242525"/>
    </source>
</evidence>
<evidence type="ECO:0000256" key="5">
    <source>
        <dbReference type="ARBA" id="ARBA00023136"/>
    </source>
</evidence>
<feature type="region of interest" description="Disordered" evidence="7">
    <location>
        <begin position="126"/>
        <end position="161"/>
    </location>
</feature>
<dbReference type="GO" id="GO:0006882">
    <property type="term" value="P:intracellular zinc ion homeostasis"/>
    <property type="evidence" value="ECO:0007669"/>
    <property type="project" value="InterPro"/>
</dbReference>
<gene>
    <name evidence="9" type="ORF">BN980_GECA01s08590g</name>
</gene>
<dbReference type="EMBL" id="CCBN010000001">
    <property type="protein sequence ID" value="CDO51581.1"/>
    <property type="molecule type" value="Genomic_DNA"/>
</dbReference>
<comment type="caution">
    <text evidence="6">Lacks conserved residue(s) required for the propagation of feature annotation.</text>
</comment>
<name>A0A0J9X338_GEOCN</name>
<feature type="transmembrane region" description="Helical" evidence="6">
    <location>
        <begin position="482"/>
        <end position="500"/>
    </location>
</feature>
<reference evidence="9" key="1">
    <citation type="submission" date="2014-03" db="EMBL/GenBank/DDBJ databases">
        <authorList>
            <person name="Casaregola S."/>
        </authorList>
    </citation>
    <scope>NUCLEOTIDE SEQUENCE [LARGE SCALE GENOMIC DNA]</scope>
    <source>
        <strain evidence="9">CLIB 918</strain>
    </source>
</reference>
<proteinExistence type="inferred from homology"/>
<comment type="caution">
    <text evidence="9">The sequence shown here is derived from an EMBL/GenBank/DDBJ whole genome shotgun (WGS) entry which is preliminary data.</text>
</comment>
<dbReference type="GO" id="GO:1904257">
    <property type="term" value="P:zinc ion import into Golgi lumen"/>
    <property type="evidence" value="ECO:0007669"/>
    <property type="project" value="TreeGrafter"/>
</dbReference>
<evidence type="ECO:0000313" key="9">
    <source>
        <dbReference type="EMBL" id="CDO51581.1"/>
    </source>
</evidence>
<feature type="transmembrane region" description="Helical" evidence="6">
    <location>
        <begin position="455"/>
        <end position="476"/>
    </location>
</feature>
<dbReference type="InterPro" id="IPR045316">
    <property type="entry name" value="Msc2-like"/>
</dbReference>
<dbReference type="GO" id="GO:0005794">
    <property type="term" value="C:Golgi apparatus"/>
    <property type="evidence" value="ECO:0007669"/>
    <property type="project" value="TreeGrafter"/>
</dbReference>
<evidence type="ECO:0000259" key="8">
    <source>
        <dbReference type="Pfam" id="PF01545"/>
    </source>
</evidence>
<dbReference type="GO" id="GO:0005789">
    <property type="term" value="C:endoplasmic reticulum membrane"/>
    <property type="evidence" value="ECO:0007669"/>
    <property type="project" value="UniProtKB-SubCell"/>
</dbReference>
<protein>
    <recommendedName>
        <fullName evidence="6">Zinc transporter</fullName>
    </recommendedName>
</protein>
<keyword evidence="10" id="KW-1185">Reference proteome</keyword>
<keyword evidence="4 6" id="KW-1133">Transmembrane helix</keyword>
<accession>A0A0J9X338</accession>
<sequence length="596" mass="64737">MITLEESDLEPSHPSNVIPRSYSPSNSRDSRKRYSAYYDNNFSLSLPNNNTPLLESLLDPTTGADSPLGRSRPSAAAANAAKRSSWYLDQSSSSNTFFMPPQTIVADLPAPNAPFMNGGNVAPFKFGGDNSKNTTSNNNTTSNTTSNTTNGLGPSTPVNATFNPVPIHLNAAHTSSLHSAHSSVSSNASIQSIPPPPIASRPSSPFEGRPKSPAPQPFNFQSTTLMAGNATPRPSHRRGHKYKHSSVSMNFFKEDVRAPLAIPASLPIPNISECQQSMSWDQKVRIFWGAFHLFVTCLVYKTNSPFTALSALAHLLLYDAMGALMCAVVDILGNFDVWKKSSIHLPFGLERVEVLAGFALSILLIFMGGDIMSHSIQEIVQVFYGDASHSHGHAHAHAHGSGEDGDHLHWSGILFKVCLAILVTVVSAVGLDNHTRISKALRSISSMPSILSNPSHFITIFFCAVVLTLPFFSAATRTTIDAILTPCIAISMCYLGWTLAKSLGGMLVMSFPGENRIDEVEAELMKLPGVVAVSDISVWQVHHSAWLACMKVEIRDDPDTEQRVREESSRIVKLVMGEGEDGNDIRWETTIDITRV</sequence>
<keyword evidence="5 6" id="KW-0472">Membrane</keyword>
<comment type="similarity">
    <text evidence="6">Belongs to the cation diffusion facilitator (CDF) transporter (TC 2.A.4) family. SLC30A subfamily.</text>
</comment>
<evidence type="ECO:0000256" key="7">
    <source>
        <dbReference type="SAM" id="MobiDB-lite"/>
    </source>
</evidence>
<dbReference type="PANTHER" id="PTHR45755:SF5">
    <property type="entry name" value="ZINC TRANSPORTER"/>
    <property type="match status" value="1"/>
</dbReference>
<dbReference type="AlphaFoldDB" id="A0A0J9X338"/>
<evidence type="ECO:0000256" key="1">
    <source>
        <dbReference type="ARBA" id="ARBA00004141"/>
    </source>
</evidence>
<keyword evidence="3 6" id="KW-0812">Transmembrane</keyword>
<dbReference type="Proteomes" id="UP000242525">
    <property type="component" value="Unassembled WGS sequence"/>
</dbReference>
<comment type="function">
    <text evidence="6">Functions as a zinc transporter.</text>
</comment>
<organism evidence="9 10">
    <name type="scientific">Geotrichum candidum</name>
    <name type="common">Oospora lactis</name>
    <name type="synonym">Dipodascus geotrichum</name>
    <dbReference type="NCBI Taxonomy" id="1173061"/>
    <lineage>
        <taxon>Eukaryota</taxon>
        <taxon>Fungi</taxon>
        <taxon>Dikarya</taxon>
        <taxon>Ascomycota</taxon>
        <taxon>Saccharomycotina</taxon>
        <taxon>Dipodascomycetes</taxon>
        <taxon>Dipodascales</taxon>
        <taxon>Dipodascaceae</taxon>
        <taxon>Geotrichum</taxon>
    </lineage>
</organism>
<dbReference type="GO" id="GO:0031410">
    <property type="term" value="C:cytoplasmic vesicle"/>
    <property type="evidence" value="ECO:0007669"/>
    <property type="project" value="TreeGrafter"/>
</dbReference>
<dbReference type="Pfam" id="PF01545">
    <property type="entry name" value="Cation_efflux"/>
    <property type="match status" value="1"/>
</dbReference>
<evidence type="ECO:0000256" key="6">
    <source>
        <dbReference type="RuleBase" id="RU369017"/>
    </source>
</evidence>
<comment type="subcellular location">
    <subcellularLocation>
        <location evidence="6">Endoplasmic reticulum membrane</location>
        <topology evidence="6">Multi-pass membrane protein</topology>
    </subcellularLocation>
    <subcellularLocation>
        <location evidence="1">Membrane</location>
        <topology evidence="1">Multi-pass membrane protein</topology>
    </subcellularLocation>
</comment>
<feature type="domain" description="Cation efflux protein transmembrane" evidence="8">
    <location>
        <begin position="339"/>
        <end position="507"/>
    </location>
</feature>